<evidence type="ECO:0000313" key="3">
    <source>
        <dbReference type="Proteomes" id="UP000608071"/>
    </source>
</evidence>
<evidence type="ECO:0000313" key="2">
    <source>
        <dbReference type="EMBL" id="MBD7966531.1"/>
    </source>
</evidence>
<evidence type="ECO:0000256" key="1">
    <source>
        <dbReference type="SAM" id="Phobius"/>
    </source>
</evidence>
<comment type="caution">
    <text evidence="2">The sequence shown here is derived from an EMBL/GenBank/DDBJ whole genome shotgun (WGS) entry which is preliminary data.</text>
</comment>
<feature type="transmembrane region" description="Helical" evidence="1">
    <location>
        <begin position="6"/>
        <end position="27"/>
    </location>
</feature>
<protein>
    <submittedName>
        <fullName evidence="2">Phage holin family protein</fullName>
    </submittedName>
</protein>
<keyword evidence="3" id="KW-1185">Reference proteome</keyword>
<proteinExistence type="predicted"/>
<dbReference type="EMBL" id="JACSQL010000001">
    <property type="protein sequence ID" value="MBD7966531.1"/>
    <property type="molecule type" value="Genomic_DNA"/>
</dbReference>
<gene>
    <name evidence="2" type="ORF">H9647_00455</name>
</gene>
<dbReference type="InterPro" id="IPR032111">
    <property type="entry name" value="Clostridium_phage_holin"/>
</dbReference>
<organism evidence="2 3">
    <name type="scientific">Paenibacillus gallinarum</name>
    <dbReference type="NCBI Taxonomy" id="2762232"/>
    <lineage>
        <taxon>Bacteria</taxon>
        <taxon>Bacillati</taxon>
        <taxon>Bacillota</taxon>
        <taxon>Bacilli</taxon>
        <taxon>Bacillales</taxon>
        <taxon>Paenibacillaceae</taxon>
        <taxon>Paenibacillus</taxon>
    </lineage>
</organism>
<keyword evidence="1" id="KW-0812">Transmembrane</keyword>
<dbReference type="Pfam" id="PF16079">
    <property type="entry name" value="Phage_holin_5_2"/>
    <property type="match status" value="1"/>
</dbReference>
<dbReference type="Proteomes" id="UP000608071">
    <property type="component" value="Unassembled WGS sequence"/>
</dbReference>
<name>A0ABR8SSR4_9BACL</name>
<reference evidence="2 3" key="1">
    <citation type="submission" date="2020-08" db="EMBL/GenBank/DDBJ databases">
        <title>A Genomic Blueprint of the Chicken Gut Microbiome.</title>
        <authorList>
            <person name="Gilroy R."/>
            <person name="Ravi A."/>
            <person name="Getino M."/>
            <person name="Pursley I."/>
            <person name="Horton D.L."/>
            <person name="Alikhan N.-F."/>
            <person name="Baker D."/>
            <person name="Gharbi K."/>
            <person name="Hall N."/>
            <person name="Watson M."/>
            <person name="Adriaenssens E.M."/>
            <person name="Foster-Nyarko E."/>
            <person name="Jarju S."/>
            <person name="Secka A."/>
            <person name="Antonio M."/>
            <person name="Oren A."/>
            <person name="Chaudhuri R."/>
            <person name="La Ragione R.M."/>
            <person name="Hildebrand F."/>
            <person name="Pallen M.J."/>
        </authorList>
    </citation>
    <scope>NUCLEOTIDE SEQUENCE [LARGE SCALE GENOMIC DNA]</scope>
    <source>
        <strain evidence="2 3">Sa2BVA9</strain>
    </source>
</reference>
<sequence length="89" mass="9888">MEWSVIWDLIDPRLVGVVAACWVVGFILKSTPAIPDWTIVYFVVIVAVLLTVWMLGWSPDSVVQGILAGSFSVYGHQVVKQTRSIGREN</sequence>
<feature type="transmembrane region" description="Helical" evidence="1">
    <location>
        <begin position="39"/>
        <end position="56"/>
    </location>
</feature>
<keyword evidence="1" id="KW-0472">Membrane</keyword>
<dbReference type="RefSeq" id="WP_191797181.1">
    <property type="nucleotide sequence ID" value="NZ_JACSQL010000001.1"/>
</dbReference>
<keyword evidence="1" id="KW-1133">Transmembrane helix</keyword>
<accession>A0ABR8SSR4</accession>